<dbReference type="OrthoDB" id="9791590at2"/>
<dbReference type="Gene3D" id="3.40.50.2300">
    <property type="match status" value="2"/>
</dbReference>
<evidence type="ECO:0000256" key="3">
    <source>
        <dbReference type="SAM" id="SignalP"/>
    </source>
</evidence>
<evidence type="ECO:0000313" key="6">
    <source>
        <dbReference type="Proteomes" id="UP000189935"/>
    </source>
</evidence>
<dbReference type="CDD" id="cd19978">
    <property type="entry name" value="PBP1_ABC_ligand_binding-like"/>
    <property type="match status" value="1"/>
</dbReference>
<organism evidence="5 6">
    <name type="scientific">Bradyrhizobium lablabi</name>
    <dbReference type="NCBI Taxonomy" id="722472"/>
    <lineage>
        <taxon>Bacteria</taxon>
        <taxon>Pseudomonadati</taxon>
        <taxon>Pseudomonadota</taxon>
        <taxon>Alphaproteobacteria</taxon>
        <taxon>Hyphomicrobiales</taxon>
        <taxon>Nitrobacteraceae</taxon>
        <taxon>Bradyrhizobium</taxon>
    </lineage>
</organism>
<evidence type="ECO:0000256" key="1">
    <source>
        <dbReference type="ARBA" id="ARBA00010062"/>
    </source>
</evidence>
<dbReference type="Pfam" id="PF13458">
    <property type="entry name" value="Peripla_BP_6"/>
    <property type="match status" value="1"/>
</dbReference>
<accession>A0A1M6JFH4</accession>
<feature type="signal peptide" evidence="3">
    <location>
        <begin position="1"/>
        <end position="20"/>
    </location>
</feature>
<dbReference type="InterPro" id="IPR028082">
    <property type="entry name" value="Peripla_BP_I"/>
</dbReference>
<keyword evidence="2 3" id="KW-0732">Signal</keyword>
<dbReference type="RefSeq" id="WP_079536798.1">
    <property type="nucleotide sequence ID" value="NZ_LT670844.1"/>
</dbReference>
<dbReference type="PANTHER" id="PTHR47235">
    <property type="entry name" value="BLR6548 PROTEIN"/>
    <property type="match status" value="1"/>
</dbReference>
<gene>
    <name evidence="5" type="ORF">SAMN05444159_0664</name>
</gene>
<comment type="similarity">
    <text evidence="1">Belongs to the leucine-binding protein family.</text>
</comment>
<feature type="chain" id="PRO_5012319355" evidence="3">
    <location>
        <begin position="21"/>
        <end position="516"/>
    </location>
</feature>
<evidence type="ECO:0000256" key="2">
    <source>
        <dbReference type="ARBA" id="ARBA00022729"/>
    </source>
</evidence>
<evidence type="ECO:0000259" key="4">
    <source>
        <dbReference type="Pfam" id="PF13458"/>
    </source>
</evidence>
<dbReference type="SUPFAM" id="SSF53822">
    <property type="entry name" value="Periplasmic binding protein-like I"/>
    <property type="match status" value="1"/>
</dbReference>
<dbReference type="PANTHER" id="PTHR47235:SF1">
    <property type="entry name" value="BLR6548 PROTEIN"/>
    <property type="match status" value="1"/>
</dbReference>
<protein>
    <submittedName>
        <fullName evidence="5">Amino acid/amide ABC transporter substrate-binding protein, HAAT family</fullName>
    </submittedName>
</protein>
<feature type="domain" description="Leucine-binding protein" evidence="4">
    <location>
        <begin position="152"/>
        <end position="508"/>
    </location>
</feature>
<evidence type="ECO:0000313" key="5">
    <source>
        <dbReference type="EMBL" id="SHJ45451.1"/>
    </source>
</evidence>
<dbReference type="Proteomes" id="UP000189935">
    <property type="component" value="Chromosome I"/>
</dbReference>
<proteinExistence type="inferred from homology"/>
<sequence>MTPRWISVLFGALLAGAASAAPGSNTDVVRDLAGRVGPIIGSALACTDVARPRIQTIVDKFAAVIKEASSNEAERDDLTQLLNRSAADGRNAVTTGKMDCRLAERQLADLERSITGPGPTLAGVVGPTSAAAATANAPVPAGPPVRGVTDTEIRFGIAAPFSGPAKELGRQMKLGIDTAFNRVNDAGGVNGRMLRLIAADDGYEPTRTGPAMKQLYEKDQVFGFIGNVGTPTAAVGVPYALERRTLFFGAFTGANILRNDPPDHYVFNYRASYAEETDAVVRYLTKLRRIQPRQIAVFAQQDSYGDAGFAGVAKAFRTLGVNDSAIVRLNYKRNTVDVDEAVNQLKSQKPAIKAVVMVASYRAAAKFIEKTRDLYPGMIYTNVSFVGSTALAEELGLLGPRFATGVIVTQVVPAVAGYSSMVLEYKNALAKYFPGEAADYVSLEGYVGANVLIQALKRTGPQLDTERLIDNLESTRNLDLGLGIPLNYSRSEHQSSHKIWGTALDENGRYQPIELE</sequence>
<reference evidence="5 6" key="1">
    <citation type="submission" date="2016-11" db="EMBL/GenBank/DDBJ databases">
        <authorList>
            <person name="Jaros S."/>
            <person name="Januszkiewicz K."/>
            <person name="Wedrychowicz H."/>
        </authorList>
    </citation>
    <scope>NUCLEOTIDE SEQUENCE [LARGE SCALE GENOMIC DNA]</scope>
    <source>
        <strain evidence="5 6">GAS499</strain>
    </source>
</reference>
<dbReference type="EMBL" id="LT670844">
    <property type="protein sequence ID" value="SHJ45451.1"/>
    <property type="molecule type" value="Genomic_DNA"/>
</dbReference>
<dbReference type="AlphaFoldDB" id="A0A1M6JFH4"/>
<dbReference type="InterPro" id="IPR028081">
    <property type="entry name" value="Leu-bd"/>
</dbReference>
<name>A0A1M6JFH4_9BRAD</name>